<gene>
    <name evidence="5" type="ORF">GCM10011579_093970</name>
</gene>
<reference evidence="5 6" key="1">
    <citation type="journal article" date="2014" name="Int. J. Syst. Evol. Microbiol.">
        <title>Complete genome sequence of Corynebacterium casei LMG S-19264T (=DSM 44701T), isolated from a smear-ripened cheese.</title>
        <authorList>
            <consortium name="US DOE Joint Genome Institute (JGI-PGF)"/>
            <person name="Walter F."/>
            <person name="Albersmeier A."/>
            <person name="Kalinowski J."/>
            <person name="Ruckert C."/>
        </authorList>
    </citation>
    <scope>NUCLEOTIDE SEQUENCE [LARGE SCALE GENOMIC DNA]</scope>
    <source>
        <strain evidence="5 6">CGMCC 4.7111</strain>
    </source>
</reference>
<dbReference type="PANTHER" id="PTHR35861">
    <property type="match status" value="1"/>
</dbReference>
<evidence type="ECO:0008006" key="7">
    <source>
        <dbReference type="Google" id="ProtNLM"/>
    </source>
</evidence>
<dbReference type="Proteomes" id="UP000600365">
    <property type="component" value="Unassembled WGS sequence"/>
</dbReference>
<dbReference type="AlphaFoldDB" id="A0A917YG71"/>
<dbReference type="RefSeq" id="WP_189192303.1">
    <property type="nucleotide sequence ID" value="NZ_BMMM01000030.1"/>
</dbReference>
<organism evidence="5 6">
    <name type="scientific">Streptomyces albiflavescens</name>
    <dbReference type="NCBI Taxonomy" id="1623582"/>
    <lineage>
        <taxon>Bacteria</taxon>
        <taxon>Bacillati</taxon>
        <taxon>Actinomycetota</taxon>
        <taxon>Actinomycetes</taxon>
        <taxon>Kitasatosporales</taxon>
        <taxon>Streptomycetaceae</taxon>
        <taxon>Streptomyces</taxon>
    </lineage>
</organism>
<dbReference type="EMBL" id="BMMM01000030">
    <property type="protein sequence ID" value="GGN94460.1"/>
    <property type="molecule type" value="Genomic_DNA"/>
</dbReference>
<dbReference type="Pfam" id="PF04984">
    <property type="entry name" value="Phage_sheath_1"/>
    <property type="match status" value="1"/>
</dbReference>
<feature type="domain" description="Tail sheath protein C-terminal" evidence="4">
    <location>
        <begin position="545"/>
        <end position="648"/>
    </location>
</feature>
<dbReference type="Gene3D" id="3.40.50.11780">
    <property type="match status" value="2"/>
</dbReference>
<dbReference type="PANTHER" id="PTHR35861:SF1">
    <property type="entry name" value="PHAGE TAIL SHEATH PROTEIN"/>
    <property type="match status" value="1"/>
</dbReference>
<feature type="domain" description="Tail sheath protein subtilisin-like" evidence="3">
    <location>
        <begin position="372"/>
        <end position="542"/>
    </location>
</feature>
<evidence type="ECO:0000313" key="5">
    <source>
        <dbReference type="EMBL" id="GGN94460.1"/>
    </source>
</evidence>
<accession>A0A917YG71</accession>
<comment type="caution">
    <text evidence="5">The sequence shown here is derived from an EMBL/GenBank/DDBJ whole genome shotgun (WGS) entry which is preliminary data.</text>
</comment>
<comment type="similarity">
    <text evidence="1">Belongs to the myoviridae tail sheath protein family.</text>
</comment>
<proteinExistence type="inferred from homology"/>
<protein>
    <recommendedName>
        <fullName evidence="7">Tail protein</fullName>
    </recommendedName>
</protein>
<evidence type="ECO:0000259" key="3">
    <source>
        <dbReference type="Pfam" id="PF04984"/>
    </source>
</evidence>
<sequence>MAVSPTYPGVYIDEFTPAPPIQGVGTSTAAFVGRAVRGVLTTPVQITRWEQFVAEFGSEPRPGTYLWYAVRGFFENGGQTCYVVRAGNAIQAQASCNNKDGDRVLRFKARVAGNPHPQITVEIDEAHLVAGAELYRPSAAYTVTAARVLTLGSAAEAQRFRAGDWISLGNAEDPRLQIAAPEGAVLRTTSDITTVLGSLGTLRLADTVAGTQIVRIASAAPLAAGALVPGTVLSFTQGAGGAAVTETAVVQSVDPEGQPDAGVARWTYRVILRQGLTETFELDPGDPPGPTAVESQEFTVTVHQVKDAKYADLATDPAHPRYFLPFINGAAEPEDVAAVEAVGVLPPDVGVPASTAGAQPLIGGTDETDGPLTPGEYTTALNTLRTIDDVNLIAVPDSTDTLVQGAVRAQCEQLKDRFGILDSQPGLLPEQNGPLAEQRRSQDSKDGYTALYYPWIQVPAASGAGSLLVPPSGHVCGAIAQVDGTSGVFKSPANVFLNGTSDIQPTGNMTNQEQGLLNELGINVIRVFQRGGRPRIWGARTTATNVNWRYISVRRLFLFLEESIQEGIEWAVFEPNNLALWQQLKRALRAFLFQQWQDGALFGETADRAFYVTIDETNNSSDDRRKGRVNVDVGMRPTRPAEFIVVRIGIWDGAAEITEG</sequence>
<evidence type="ECO:0000256" key="2">
    <source>
        <dbReference type="SAM" id="MobiDB-lite"/>
    </source>
</evidence>
<dbReference type="InterPro" id="IPR052042">
    <property type="entry name" value="Tail_sheath_structural"/>
</dbReference>
<evidence type="ECO:0000259" key="4">
    <source>
        <dbReference type="Pfam" id="PF17482"/>
    </source>
</evidence>
<dbReference type="Pfam" id="PF17482">
    <property type="entry name" value="Phage_sheath_1C"/>
    <property type="match status" value="1"/>
</dbReference>
<evidence type="ECO:0000256" key="1">
    <source>
        <dbReference type="ARBA" id="ARBA00008005"/>
    </source>
</evidence>
<dbReference type="InterPro" id="IPR020287">
    <property type="entry name" value="Tail_sheath_C"/>
</dbReference>
<name>A0A917YG71_9ACTN</name>
<feature type="region of interest" description="Disordered" evidence="2">
    <location>
        <begin position="422"/>
        <end position="443"/>
    </location>
</feature>
<keyword evidence="6" id="KW-1185">Reference proteome</keyword>
<evidence type="ECO:0000313" key="6">
    <source>
        <dbReference type="Proteomes" id="UP000600365"/>
    </source>
</evidence>
<dbReference type="InterPro" id="IPR035089">
    <property type="entry name" value="Phage_sheath_subtilisin"/>
</dbReference>